<organism evidence="2 3">
    <name type="scientific">Ferrovibrio terrae</name>
    <dbReference type="NCBI Taxonomy" id="2594003"/>
    <lineage>
        <taxon>Bacteria</taxon>
        <taxon>Pseudomonadati</taxon>
        <taxon>Pseudomonadota</taxon>
        <taxon>Alphaproteobacteria</taxon>
        <taxon>Rhodospirillales</taxon>
        <taxon>Rhodospirillaceae</taxon>
        <taxon>Ferrovibrio</taxon>
    </lineage>
</organism>
<evidence type="ECO:0000313" key="2">
    <source>
        <dbReference type="EMBL" id="QDO99574.1"/>
    </source>
</evidence>
<gene>
    <name evidence="2" type="ORF">FNB15_00540</name>
</gene>
<dbReference type="Gene3D" id="3.30.420.40">
    <property type="match status" value="1"/>
</dbReference>
<dbReference type="Proteomes" id="UP000317496">
    <property type="component" value="Chromosome"/>
</dbReference>
<name>A0A516H717_9PROT</name>
<reference evidence="2 3" key="1">
    <citation type="submission" date="2019-07" db="EMBL/GenBank/DDBJ databases">
        <title>Genome sequencing for Ferrovibrio sp. K5.</title>
        <authorList>
            <person name="Park S.-J."/>
        </authorList>
    </citation>
    <scope>NUCLEOTIDE SEQUENCE [LARGE SCALE GENOMIC DNA]</scope>
    <source>
        <strain evidence="2 3">K5</strain>
    </source>
</reference>
<dbReference type="Pfam" id="PF00480">
    <property type="entry name" value="ROK"/>
    <property type="match status" value="1"/>
</dbReference>
<evidence type="ECO:0000313" key="3">
    <source>
        <dbReference type="Proteomes" id="UP000317496"/>
    </source>
</evidence>
<evidence type="ECO:0000256" key="1">
    <source>
        <dbReference type="ARBA" id="ARBA00006479"/>
    </source>
</evidence>
<dbReference type="EMBL" id="CP041636">
    <property type="protein sequence ID" value="QDO99574.1"/>
    <property type="molecule type" value="Genomic_DNA"/>
</dbReference>
<dbReference type="SUPFAM" id="SSF53067">
    <property type="entry name" value="Actin-like ATPase domain"/>
    <property type="match status" value="1"/>
</dbReference>
<dbReference type="PANTHER" id="PTHR18964:SF149">
    <property type="entry name" value="BIFUNCTIONAL UDP-N-ACETYLGLUCOSAMINE 2-EPIMERASE_N-ACETYLMANNOSAMINE KINASE"/>
    <property type="match status" value="1"/>
</dbReference>
<dbReference type="CDD" id="cd23763">
    <property type="entry name" value="ASKHA_ATPase_ROK"/>
    <property type="match status" value="1"/>
</dbReference>
<comment type="similarity">
    <text evidence="1">Belongs to the ROK (NagC/XylR) family.</text>
</comment>
<accession>A0A516H717</accession>
<sequence>MALPYHGAADLPHVHVDSYNLELRDAEGFVGDKASGRAFRKLLEEIRKDAKGAAAMASTRDMSKSELDAILTGDDLGAAAIVQGAIEEFAQNLAAVSQRFLRQQSWKGVERIVVGGGLRRSRIGEIAILRAATLLRQADLDVGMVPLSHHPDEAGLLGGLQLLAPDVMRDHDGFVAIDIGGTNIRCGIVTIRRKDRLGDTAKVERLLHWRHRDEKLGREAVLDHLGGMMRELSDRADKKKLRLAPVIAVGCPGVIAGDGWIKRGAQNLPGNWEGEDFNLTEALHERMPRIAGRSISVALHNDAVVQGLSEVFRMRDVKRWAALTIGTGLGNASYTNLPDKARSLARL</sequence>
<protein>
    <submittedName>
        <fullName evidence="2">ROK family protein</fullName>
    </submittedName>
</protein>
<dbReference type="InterPro" id="IPR043129">
    <property type="entry name" value="ATPase_NBD"/>
</dbReference>
<dbReference type="PANTHER" id="PTHR18964">
    <property type="entry name" value="ROK (REPRESSOR, ORF, KINASE) FAMILY"/>
    <property type="match status" value="1"/>
</dbReference>
<dbReference type="KEGG" id="fer:FNB15_00540"/>
<dbReference type="AlphaFoldDB" id="A0A516H717"/>
<keyword evidence="3" id="KW-1185">Reference proteome</keyword>
<dbReference type="InterPro" id="IPR000600">
    <property type="entry name" value="ROK"/>
</dbReference>
<proteinExistence type="inferred from homology"/>
<dbReference type="OrthoDB" id="7903685at2"/>